<dbReference type="InterPro" id="IPR011330">
    <property type="entry name" value="Glyco_hydro/deAcase_b/a-brl"/>
</dbReference>
<dbReference type="CDD" id="cd10917">
    <property type="entry name" value="CE4_NodB_like_6s_7s"/>
    <property type="match status" value="1"/>
</dbReference>
<dbReference type="PANTHER" id="PTHR10587:SF133">
    <property type="entry name" value="CHITIN DEACETYLASE 1-RELATED"/>
    <property type="match status" value="1"/>
</dbReference>
<evidence type="ECO:0000256" key="1">
    <source>
        <dbReference type="ARBA" id="ARBA00022723"/>
    </source>
</evidence>
<reference evidence="5" key="1">
    <citation type="submission" date="2020-10" db="EMBL/GenBank/DDBJ databases">
        <authorList>
            <person name="Gilroy R."/>
        </authorList>
    </citation>
    <scope>NUCLEOTIDE SEQUENCE</scope>
    <source>
        <strain evidence="5">1063</strain>
    </source>
</reference>
<dbReference type="PROSITE" id="PS51677">
    <property type="entry name" value="NODB"/>
    <property type="match status" value="1"/>
</dbReference>
<evidence type="ECO:0000313" key="5">
    <source>
        <dbReference type="EMBL" id="HIU21582.1"/>
    </source>
</evidence>
<keyword evidence="3" id="KW-0732">Signal</keyword>
<keyword evidence="2" id="KW-0378">Hydrolase</keyword>
<evidence type="ECO:0000256" key="3">
    <source>
        <dbReference type="SAM" id="SignalP"/>
    </source>
</evidence>
<dbReference type="AlphaFoldDB" id="A0A9D1HT85"/>
<feature type="chain" id="PRO_5038723435" evidence="3">
    <location>
        <begin position="32"/>
        <end position="257"/>
    </location>
</feature>
<dbReference type="SUPFAM" id="SSF88713">
    <property type="entry name" value="Glycoside hydrolase/deacetylase"/>
    <property type="match status" value="1"/>
</dbReference>
<comment type="caution">
    <text evidence="5">The sequence shown here is derived from an EMBL/GenBank/DDBJ whole genome shotgun (WGS) entry which is preliminary data.</text>
</comment>
<dbReference type="PANTHER" id="PTHR10587">
    <property type="entry name" value="GLYCOSYL TRANSFERASE-RELATED"/>
    <property type="match status" value="1"/>
</dbReference>
<proteinExistence type="predicted"/>
<dbReference type="InterPro" id="IPR050248">
    <property type="entry name" value="Polysacc_deacetylase_ArnD"/>
</dbReference>
<evidence type="ECO:0000313" key="6">
    <source>
        <dbReference type="Proteomes" id="UP000824088"/>
    </source>
</evidence>
<reference evidence="5" key="2">
    <citation type="journal article" date="2021" name="PeerJ">
        <title>Extensive microbial diversity within the chicken gut microbiome revealed by metagenomics and culture.</title>
        <authorList>
            <person name="Gilroy R."/>
            <person name="Ravi A."/>
            <person name="Getino M."/>
            <person name="Pursley I."/>
            <person name="Horton D.L."/>
            <person name="Alikhan N.F."/>
            <person name="Baker D."/>
            <person name="Gharbi K."/>
            <person name="Hall N."/>
            <person name="Watson M."/>
            <person name="Adriaenssens E.M."/>
            <person name="Foster-Nyarko E."/>
            <person name="Jarju S."/>
            <person name="Secka A."/>
            <person name="Antonio M."/>
            <person name="Oren A."/>
            <person name="Chaudhuri R.R."/>
            <person name="La Ragione R."/>
            <person name="Hildebrand F."/>
            <person name="Pallen M.J."/>
        </authorList>
    </citation>
    <scope>NUCLEOTIDE SEQUENCE</scope>
    <source>
        <strain evidence="5">1063</strain>
    </source>
</reference>
<dbReference type="GO" id="GO:0046872">
    <property type="term" value="F:metal ion binding"/>
    <property type="evidence" value="ECO:0007669"/>
    <property type="project" value="UniProtKB-KW"/>
</dbReference>
<protein>
    <submittedName>
        <fullName evidence="5">Polysaccharide deacetylase family protein</fullName>
    </submittedName>
</protein>
<evidence type="ECO:0000256" key="2">
    <source>
        <dbReference type="ARBA" id="ARBA00022801"/>
    </source>
</evidence>
<organism evidence="5 6">
    <name type="scientific">Candidatus Limadaptatus stercorigallinarum</name>
    <dbReference type="NCBI Taxonomy" id="2840845"/>
    <lineage>
        <taxon>Bacteria</taxon>
        <taxon>Bacillati</taxon>
        <taxon>Bacillota</taxon>
        <taxon>Clostridia</taxon>
        <taxon>Eubacteriales</taxon>
        <taxon>Candidatus Limadaptatus</taxon>
    </lineage>
</organism>
<sequence>MFVVVKKRSLLFAAAFVVLFAVLTASLGASGAAGVFFGTSTRKIPVYSVERGEDEEKVIALTFDAAWGADKTRGIIDILNEYDADATFFLVGFWMDKYPEEVKAIAEAGLEIGNHSENHLNMPRLNDSTMRTEITSVNEQVEELTGIVPTYFRAPYGDYSDRLLTAVEELGMVGVQWSIDTLDWKGLSAKEIVERVVPKAKSGDIVLFHNNSDHVLDALPLVLMGLKNKGFSFVGLSELVATEDFTVDHAGVQHKIV</sequence>
<dbReference type="EMBL" id="DVMN01000091">
    <property type="protein sequence ID" value="HIU21582.1"/>
    <property type="molecule type" value="Genomic_DNA"/>
</dbReference>
<name>A0A9D1HT85_9FIRM</name>
<feature type="signal peptide" evidence="3">
    <location>
        <begin position="1"/>
        <end position="31"/>
    </location>
</feature>
<feature type="domain" description="NodB homology" evidence="4">
    <location>
        <begin position="57"/>
        <end position="234"/>
    </location>
</feature>
<dbReference type="GO" id="GO:0005975">
    <property type="term" value="P:carbohydrate metabolic process"/>
    <property type="evidence" value="ECO:0007669"/>
    <property type="project" value="InterPro"/>
</dbReference>
<dbReference type="Pfam" id="PF01522">
    <property type="entry name" value="Polysacc_deac_1"/>
    <property type="match status" value="1"/>
</dbReference>
<dbReference type="Proteomes" id="UP000824088">
    <property type="component" value="Unassembled WGS sequence"/>
</dbReference>
<keyword evidence="1" id="KW-0479">Metal-binding</keyword>
<accession>A0A9D1HT85</accession>
<dbReference type="GO" id="GO:0016020">
    <property type="term" value="C:membrane"/>
    <property type="evidence" value="ECO:0007669"/>
    <property type="project" value="TreeGrafter"/>
</dbReference>
<dbReference type="GO" id="GO:0016810">
    <property type="term" value="F:hydrolase activity, acting on carbon-nitrogen (but not peptide) bonds"/>
    <property type="evidence" value="ECO:0007669"/>
    <property type="project" value="InterPro"/>
</dbReference>
<evidence type="ECO:0000259" key="4">
    <source>
        <dbReference type="PROSITE" id="PS51677"/>
    </source>
</evidence>
<gene>
    <name evidence="5" type="ORF">IAD51_05055</name>
</gene>
<dbReference type="Gene3D" id="3.20.20.370">
    <property type="entry name" value="Glycoside hydrolase/deacetylase"/>
    <property type="match status" value="1"/>
</dbReference>
<dbReference type="InterPro" id="IPR002509">
    <property type="entry name" value="NODB_dom"/>
</dbReference>